<reference evidence="1 2" key="1">
    <citation type="journal article" date="2018" name="Front. Plant Sci.">
        <title>Red Clover (Trifolium pratense) and Zigzag Clover (T. medium) - A Picture of Genomic Similarities and Differences.</title>
        <authorList>
            <person name="Dluhosova J."/>
            <person name="Istvanek J."/>
            <person name="Nedelnik J."/>
            <person name="Repkova J."/>
        </authorList>
    </citation>
    <scope>NUCLEOTIDE SEQUENCE [LARGE SCALE GENOMIC DNA]</scope>
    <source>
        <strain evidence="2">cv. 10/8</strain>
        <tissue evidence="1">Leaf</tissue>
    </source>
</reference>
<organism evidence="1 2">
    <name type="scientific">Trifolium medium</name>
    <dbReference type="NCBI Taxonomy" id="97028"/>
    <lineage>
        <taxon>Eukaryota</taxon>
        <taxon>Viridiplantae</taxon>
        <taxon>Streptophyta</taxon>
        <taxon>Embryophyta</taxon>
        <taxon>Tracheophyta</taxon>
        <taxon>Spermatophyta</taxon>
        <taxon>Magnoliopsida</taxon>
        <taxon>eudicotyledons</taxon>
        <taxon>Gunneridae</taxon>
        <taxon>Pentapetalae</taxon>
        <taxon>rosids</taxon>
        <taxon>fabids</taxon>
        <taxon>Fabales</taxon>
        <taxon>Fabaceae</taxon>
        <taxon>Papilionoideae</taxon>
        <taxon>50 kb inversion clade</taxon>
        <taxon>NPAAA clade</taxon>
        <taxon>Hologalegina</taxon>
        <taxon>IRL clade</taxon>
        <taxon>Trifolieae</taxon>
        <taxon>Trifolium</taxon>
    </lineage>
</organism>
<accession>A0A392WBA2</accession>
<dbReference type="AlphaFoldDB" id="A0A392WBA2"/>
<keyword evidence="2" id="KW-1185">Reference proteome</keyword>
<sequence length="46" mass="5516">MRRRNQLVALKDGESWVQGIDEVKTLVKNFFAHNFAEDWRTRPNLE</sequence>
<comment type="caution">
    <text evidence="1">The sequence shown here is derived from an EMBL/GenBank/DDBJ whole genome shotgun (WGS) entry which is preliminary data.</text>
</comment>
<evidence type="ECO:0000313" key="1">
    <source>
        <dbReference type="EMBL" id="MCI96431.1"/>
    </source>
</evidence>
<name>A0A392WBA2_9FABA</name>
<evidence type="ECO:0000313" key="2">
    <source>
        <dbReference type="Proteomes" id="UP000265520"/>
    </source>
</evidence>
<proteinExistence type="predicted"/>
<dbReference type="Proteomes" id="UP000265520">
    <property type="component" value="Unassembled WGS sequence"/>
</dbReference>
<dbReference type="EMBL" id="LXQA011414638">
    <property type="protein sequence ID" value="MCI96431.1"/>
    <property type="molecule type" value="Genomic_DNA"/>
</dbReference>
<feature type="non-terminal residue" evidence="1">
    <location>
        <position position="46"/>
    </location>
</feature>
<protein>
    <submittedName>
        <fullName evidence="1">Uncharacterized protein</fullName>
    </submittedName>
</protein>